<feature type="region of interest" description="Disordered" evidence="1">
    <location>
        <begin position="135"/>
        <end position="159"/>
    </location>
</feature>
<gene>
    <name evidence="2" type="ORF">U9M48_041485</name>
</gene>
<sequence>MLGSAPPPARWADGGPRLRSPRARQRRLVPLPSRSGPRLCAAPLRRGGGARLRFHSRVAAALGSVPLPHGGQQRRSTASLPGRGQKRRSAASCPTSSWHPRRHVTPPRSASPVPCLLCVCGAFSALPSFNRLASPLPSPQPRWQRPDPPPAEARGADQPRHPPLVLFVARFPSLLCLSSVASQRSVR</sequence>
<accession>A0AAQ3UPB3</accession>
<protein>
    <submittedName>
        <fullName evidence="2">Uncharacterized protein</fullName>
    </submittedName>
</protein>
<reference evidence="2 3" key="1">
    <citation type="submission" date="2024-02" db="EMBL/GenBank/DDBJ databases">
        <title>High-quality chromosome-scale genome assembly of Pensacola bahiagrass (Paspalum notatum Flugge var. saurae).</title>
        <authorList>
            <person name="Vega J.M."/>
            <person name="Podio M."/>
            <person name="Orjuela J."/>
            <person name="Siena L.A."/>
            <person name="Pessino S.C."/>
            <person name="Combes M.C."/>
            <person name="Mariac C."/>
            <person name="Albertini E."/>
            <person name="Pupilli F."/>
            <person name="Ortiz J.P.A."/>
            <person name="Leblanc O."/>
        </authorList>
    </citation>
    <scope>NUCLEOTIDE SEQUENCE [LARGE SCALE GENOMIC DNA]</scope>
    <source>
        <strain evidence="2">R1</strain>
        <tissue evidence="2">Leaf</tissue>
    </source>
</reference>
<feature type="compositionally biased region" description="Pro residues" evidence="1">
    <location>
        <begin position="136"/>
        <end position="151"/>
    </location>
</feature>
<feature type="region of interest" description="Disordered" evidence="1">
    <location>
        <begin position="1"/>
        <end position="44"/>
    </location>
</feature>
<dbReference type="AlphaFoldDB" id="A0AAQ3UPB3"/>
<name>A0AAQ3UPB3_PASNO</name>
<keyword evidence="3" id="KW-1185">Reference proteome</keyword>
<evidence type="ECO:0000313" key="2">
    <source>
        <dbReference type="EMBL" id="WVZ95761.1"/>
    </source>
</evidence>
<organism evidence="2 3">
    <name type="scientific">Paspalum notatum var. saurae</name>
    <dbReference type="NCBI Taxonomy" id="547442"/>
    <lineage>
        <taxon>Eukaryota</taxon>
        <taxon>Viridiplantae</taxon>
        <taxon>Streptophyta</taxon>
        <taxon>Embryophyta</taxon>
        <taxon>Tracheophyta</taxon>
        <taxon>Spermatophyta</taxon>
        <taxon>Magnoliopsida</taxon>
        <taxon>Liliopsida</taxon>
        <taxon>Poales</taxon>
        <taxon>Poaceae</taxon>
        <taxon>PACMAD clade</taxon>
        <taxon>Panicoideae</taxon>
        <taxon>Andropogonodae</taxon>
        <taxon>Paspaleae</taxon>
        <taxon>Paspalinae</taxon>
        <taxon>Paspalum</taxon>
    </lineage>
</organism>
<evidence type="ECO:0000256" key="1">
    <source>
        <dbReference type="SAM" id="MobiDB-lite"/>
    </source>
</evidence>
<proteinExistence type="predicted"/>
<dbReference type="EMBL" id="CP144754">
    <property type="protein sequence ID" value="WVZ95761.1"/>
    <property type="molecule type" value="Genomic_DNA"/>
</dbReference>
<feature type="region of interest" description="Disordered" evidence="1">
    <location>
        <begin position="63"/>
        <end position="109"/>
    </location>
</feature>
<evidence type="ECO:0000313" key="3">
    <source>
        <dbReference type="Proteomes" id="UP001341281"/>
    </source>
</evidence>
<dbReference type="Proteomes" id="UP001341281">
    <property type="component" value="Chromosome 10"/>
</dbReference>